<protein>
    <recommendedName>
        <fullName evidence="3">Kynurenine formamidase</fullName>
        <shortName evidence="3">KFA</shortName>
        <shortName evidence="3">KFase</shortName>
        <ecNumber evidence="3">3.5.1.9</ecNumber>
    </recommendedName>
    <alternativeName>
        <fullName evidence="3">Arylformamidase</fullName>
    </alternativeName>
    <alternativeName>
        <fullName evidence="3">N-formylkynurenine formamidase</fullName>
        <shortName evidence="3">FKF</shortName>
    </alternativeName>
</protein>
<feature type="domain" description="BD-FAE-like" evidence="4">
    <location>
        <begin position="34"/>
        <end position="255"/>
    </location>
</feature>
<keyword evidence="2 3" id="KW-0823">Tryptophan catabolism</keyword>
<dbReference type="OrthoDB" id="420264at2759"/>
<evidence type="ECO:0000313" key="6">
    <source>
        <dbReference type="Proteomes" id="UP000663671"/>
    </source>
</evidence>
<dbReference type="InterPro" id="IPR027519">
    <property type="entry name" value="KFase_ver/fungi-typ"/>
</dbReference>
<dbReference type="AlphaFoldDB" id="A0A8A1M2P6"/>
<dbReference type="InterPro" id="IPR029058">
    <property type="entry name" value="AB_hydrolase_fold"/>
</dbReference>
<reference evidence="5" key="1">
    <citation type="submission" date="2021-01" db="EMBL/GenBank/DDBJ databases">
        <title>Chromosome-level genome assembly of a human fungal pathogen reveals clustering of transcriptionally co-regulated genes.</title>
        <authorList>
            <person name="Voorhies M."/>
            <person name="Cohen S."/>
            <person name="Shea T.P."/>
            <person name="Petrus S."/>
            <person name="Munoz J.F."/>
            <person name="Poplawski S."/>
            <person name="Goldman W.E."/>
            <person name="Michael T."/>
            <person name="Cuomo C.A."/>
            <person name="Sil A."/>
            <person name="Beyhan S."/>
        </authorList>
    </citation>
    <scope>NUCLEOTIDE SEQUENCE</scope>
    <source>
        <strain evidence="5">WU24</strain>
    </source>
</reference>
<evidence type="ECO:0000256" key="1">
    <source>
        <dbReference type="ARBA" id="ARBA00022801"/>
    </source>
</evidence>
<comment type="similarity">
    <text evidence="3">Belongs to the kynurenine formamidase family.</text>
</comment>
<dbReference type="UniPathway" id="UPA00333">
    <property type="reaction ID" value="UER00454"/>
</dbReference>
<evidence type="ECO:0000256" key="2">
    <source>
        <dbReference type="ARBA" id="ARBA00023079"/>
    </source>
</evidence>
<sequence>MTSCQGSEFHRETHRYGQKNILQEISVYYPRSLPQPDPSSSVWIIYIHGGAWRDPAITSISFEPTLDALASDCDSQTLQRVAAFASIDYRLSANPNFPQDPTTIEPTDLRCAIHPDHLNDVRNAIAYLQNKFGFGERYILVGHSCGATLAFQTVMGSVLNTESKRSEASELNIELPIAIVGVAGIYDLRSLRDTFEDIAIYQEFIKAAFGSDEKLWDGVSPARVEGQTSIENWWVNGRLAVLAHSEADELVDVGQLRTMAKVIGKWRAAGTRGLPRNLLLLDDLKHGHDEIWSKGDELAQVIAKAVFELQRLEKS</sequence>
<gene>
    <name evidence="5" type="ORF">I7I51_05559</name>
</gene>
<dbReference type="InterPro" id="IPR049492">
    <property type="entry name" value="BD-FAE-like_dom"/>
</dbReference>
<feature type="active site" description="Nucleophile" evidence="3">
    <location>
        <position position="144"/>
    </location>
</feature>
<dbReference type="Gene3D" id="3.40.50.1820">
    <property type="entry name" value="alpha/beta hydrolase"/>
    <property type="match status" value="1"/>
</dbReference>
<dbReference type="EC" id="3.5.1.9" evidence="3"/>
<evidence type="ECO:0000256" key="3">
    <source>
        <dbReference type="HAMAP-Rule" id="MF_03014"/>
    </source>
</evidence>
<dbReference type="GO" id="GO:0034354">
    <property type="term" value="P:'de novo' NAD+ biosynthetic process from L-tryptophan"/>
    <property type="evidence" value="ECO:0007669"/>
    <property type="project" value="UniProtKB-UniRule"/>
</dbReference>
<dbReference type="EMBL" id="CP069110">
    <property type="protein sequence ID" value="QSS60756.1"/>
    <property type="molecule type" value="Genomic_DNA"/>
</dbReference>
<name>A0A8A1M2P6_AJECA</name>
<comment type="pathway">
    <text evidence="3">Amino-acid degradation; L-tryptophan degradation via kynurenine pathway; L-kynurenine from L-tryptophan: step 2/2.</text>
</comment>
<comment type="catalytic activity">
    <reaction evidence="3">
        <text>N-formyl-L-kynurenine + H2O = L-kynurenine + formate + H(+)</text>
        <dbReference type="Rhea" id="RHEA:13009"/>
        <dbReference type="ChEBI" id="CHEBI:15377"/>
        <dbReference type="ChEBI" id="CHEBI:15378"/>
        <dbReference type="ChEBI" id="CHEBI:15740"/>
        <dbReference type="ChEBI" id="CHEBI:57959"/>
        <dbReference type="ChEBI" id="CHEBI:58629"/>
        <dbReference type="EC" id="3.5.1.9"/>
    </reaction>
</comment>
<dbReference type="VEuPathDB" id="FungiDB:I7I51_05559"/>
<feature type="active site" evidence="3">
    <location>
        <position position="288"/>
    </location>
</feature>
<dbReference type="InterPro" id="IPR050300">
    <property type="entry name" value="GDXG_lipolytic_enzyme"/>
</dbReference>
<accession>A0A8A1M2P6</accession>
<dbReference type="GO" id="GO:0004061">
    <property type="term" value="F:arylformamidase activity"/>
    <property type="evidence" value="ECO:0007669"/>
    <property type="project" value="UniProtKB-UniRule"/>
</dbReference>
<dbReference type="GO" id="GO:0019441">
    <property type="term" value="P:L-tryptophan catabolic process to kynurenine"/>
    <property type="evidence" value="ECO:0007669"/>
    <property type="project" value="UniProtKB-UniRule"/>
</dbReference>
<proteinExistence type="inferred from homology"/>
<evidence type="ECO:0000259" key="4">
    <source>
        <dbReference type="Pfam" id="PF20434"/>
    </source>
</evidence>
<keyword evidence="1 3" id="KW-0378">Hydrolase</keyword>
<feature type="short sequence motif" description="HGGXW" evidence="3">
    <location>
        <begin position="48"/>
        <end position="52"/>
    </location>
</feature>
<dbReference type="PANTHER" id="PTHR48081:SF33">
    <property type="entry name" value="KYNURENINE FORMAMIDASE"/>
    <property type="match status" value="1"/>
</dbReference>
<organism evidence="5 6">
    <name type="scientific">Ajellomyces capsulatus</name>
    <name type="common">Darling's disease fungus</name>
    <name type="synonym">Histoplasma capsulatum</name>
    <dbReference type="NCBI Taxonomy" id="5037"/>
    <lineage>
        <taxon>Eukaryota</taxon>
        <taxon>Fungi</taxon>
        <taxon>Dikarya</taxon>
        <taxon>Ascomycota</taxon>
        <taxon>Pezizomycotina</taxon>
        <taxon>Eurotiomycetes</taxon>
        <taxon>Eurotiomycetidae</taxon>
        <taxon>Onygenales</taxon>
        <taxon>Ajellomycetaceae</taxon>
        <taxon>Histoplasma</taxon>
    </lineage>
</organism>
<comment type="subunit">
    <text evidence="3">Homodimer.</text>
</comment>
<dbReference type="Pfam" id="PF20434">
    <property type="entry name" value="BD-FAE"/>
    <property type="match status" value="1"/>
</dbReference>
<evidence type="ECO:0000313" key="5">
    <source>
        <dbReference type="EMBL" id="QSS60756.1"/>
    </source>
</evidence>
<comment type="domain">
    <text evidence="3">The main chain amide nitrogen atoms of the second glycine and its adjacent residue in the HGGXW motif define the oxyanion hole, and stabilize the oxyanion that forms during the nucleophilic attack by the catalytic serine during substrate cleavage.</text>
</comment>
<dbReference type="Proteomes" id="UP000663671">
    <property type="component" value="Chromosome 4"/>
</dbReference>
<comment type="function">
    <text evidence="3">Catalyzes the hydrolysis of N-formyl-L-kynurenine to L-kynurenine, the second step in the kynurenine pathway of tryptophan degradation. Kynurenine may be further oxidized to nicotinic acid, NAD(H) and NADP(H). Required for elimination of toxic metabolites.</text>
</comment>
<feature type="active site" evidence="3">
    <location>
        <position position="248"/>
    </location>
</feature>
<dbReference type="HAMAP" id="MF_03014">
    <property type="entry name" value="KFase"/>
    <property type="match status" value="1"/>
</dbReference>
<dbReference type="PANTHER" id="PTHR48081">
    <property type="entry name" value="AB HYDROLASE SUPERFAMILY PROTEIN C4A8.06C"/>
    <property type="match status" value="1"/>
</dbReference>
<dbReference type="SUPFAM" id="SSF53474">
    <property type="entry name" value="alpha/beta-Hydrolases"/>
    <property type="match status" value="1"/>
</dbReference>